<evidence type="ECO:0000256" key="5">
    <source>
        <dbReference type="ARBA" id="ARBA00023136"/>
    </source>
</evidence>
<feature type="region of interest" description="Disordered" evidence="7">
    <location>
        <begin position="2468"/>
        <end position="2487"/>
    </location>
</feature>
<evidence type="ECO:0000259" key="10">
    <source>
        <dbReference type="PROSITE" id="PS50222"/>
    </source>
</evidence>
<evidence type="ECO:0000256" key="2">
    <source>
        <dbReference type="ARBA" id="ARBA00022692"/>
    </source>
</evidence>
<evidence type="ECO:0000256" key="6">
    <source>
        <dbReference type="PROSITE-ProRule" id="PRU00176"/>
    </source>
</evidence>
<dbReference type="InterPro" id="IPR000504">
    <property type="entry name" value="RRM_dom"/>
</dbReference>
<dbReference type="GO" id="GO:0003723">
    <property type="term" value="F:RNA binding"/>
    <property type="evidence" value="ECO:0007669"/>
    <property type="project" value="UniProtKB-UniRule"/>
</dbReference>
<keyword evidence="12" id="KW-1185">Reference proteome</keyword>
<dbReference type="Pfam" id="PF16367">
    <property type="entry name" value="RRM_7"/>
    <property type="match status" value="1"/>
</dbReference>
<evidence type="ECO:0000313" key="11">
    <source>
        <dbReference type="EMBL" id="OLQ05738.1"/>
    </source>
</evidence>
<keyword evidence="6" id="KW-0694">RNA-binding</keyword>
<dbReference type="GO" id="GO:0016020">
    <property type="term" value="C:membrane"/>
    <property type="evidence" value="ECO:0007669"/>
    <property type="project" value="UniProtKB-SubCell"/>
</dbReference>
<dbReference type="Pfam" id="PF07727">
    <property type="entry name" value="RVT_2"/>
    <property type="match status" value="1"/>
</dbReference>
<accession>A0A1Q9EEB1</accession>
<evidence type="ECO:0000256" key="4">
    <source>
        <dbReference type="ARBA" id="ARBA00022989"/>
    </source>
</evidence>
<keyword evidence="4 8" id="KW-1133">Transmembrane helix</keyword>
<dbReference type="CDD" id="cd09272">
    <property type="entry name" value="RNase_HI_RT_Ty1"/>
    <property type="match status" value="1"/>
</dbReference>
<dbReference type="SUPFAM" id="SSF81324">
    <property type="entry name" value="Voltage-gated potassium channels"/>
    <property type="match status" value="1"/>
</dbReference>
<dbReference type="OrthoDB" id="191686at2759"/>
<dbReference type="SUPFAM" id="SSF47473">
    <property type="entry name" value="EF-hand"/>
    <property type="match status" value="1"/>
</dbReference>
<dbReference type="SUPFAM" id="SSF56672">
    <property type="entry name" value="DNA/RNA polymerases"/>
    <property type="match status" value="1"/>
</dbReference>
<proteinExistence type="predicted"/>
<feature type="transmembrane region" description="Helical" evidence="8">
    <location>
        <begin position="2239"/>
        <end position="2265"/>
    </location>
</feature>
<comment type="subcellular location">
    <subcellularLocation>
        <location evidence="1">Membrane</location>
        <topology evidence="1">Multi-pass membrane protein</topology>
    </subcellularLocation>
</comment>
<reference evidence="11 12" key="1">
    <citation type="submission" date="2016-02" db="EMBL/GenBank/DDBJ databases">
        <title>Genome analysis of coral dinoflagellate symbionts highlights evolutionary adaptations to a symbiotic lifestyle.</title>
        <authorList>
            <person name="Aranda M."/>
            <person name="Li Y."/>
            <person name="Liew Y.J."/>
            <person name="Baumgarten S."/>
            <person name="Simakov O."/>
            <person name="Wilson M."/>
            <person name="Piel J."/>
            <person name="Ashoor H."/>
            <person name="Bougouffa S."/>
            <person name="Bajic V.B."/>
            <person name="Ryu T."/>
            <person name="Ravasi T."/>
            <person name="Bayer T."/>
            <person name="Micklem G."/>
            <person name="Kim H."/>
            <person name="Bhak J."/>
            <person name="Lajeunesse T.C."/>
            <person name="Voolstra C.R."/>
        </authorList>
    </citation>
    <scope>NUCLEOTIDE SEQUENCE [LARGE SCALE GENOMIC DNA]</scope>
    <source>
        <strain evidence="11 12">CCMP2467</strain>
    </source>
</reference>
<dbReference type="Gene3D" id="3.30.70.330">
    <property type="match status" value="1"/>
</dbReference>
<evidence type="ECO:0000256" key="8">
    <source>
        <dbReference type="SAM" id="Phobius"/>
    </source>
</evidence>
<dbReference type="InterPro" id="IPR005821">
    <property type="entry name" value="Ion_trans_dom"/>
</dbReference>
<feature type="compositionally biased region" description="Polar residues" evidence="7">
    <location>
        <begin position="117"/>
        <end position="126"/>
    </location>
</feature>
<feature type="transmembrane region" description="Helical" evidence="8">
    <location>
        <begin position="2885"/>
        <end position="2910"/>
    </location>
</feature>
<keyword evidence="2 8" id="KW-0812">Transmembrane</keyword>
<feature type="transmembrane region" description="Helical" evidence="8">
    <location>
        <begin position="2694"/>
        <end position="2717"/>
    </location>
</feature>
<dbReference type="InterPro" id="IPR011992">
    <property type="entry name" value="EF-hand-dom_pair"/>
</dbReference>
<dbReference type="Pfam" id="PF00520">
    <property type="entry name" value="Ion_trans"/>
    <property type="match status" value="1"/>
</dbReference>
<keyword evidence="5 8" id="KW-0472">Membrane</keyword>
<feature type="domain" description="EF-hand" evidence="10">
    <location>
        <begin position="2924"/>
        <end position="2959"/>
    </location>
</feature>
<name>A0A1Q9EEB1_SYMMI</name>
<feature type="compositionally biased region" description="Basic and acidic residues" evidence="7">
    <location>
        <begin position="604"/>
        <end position="616"/>
    </location>
</feature>
<dbReference type="Pfam" id="PF13499">
    <property type="entry name" value="EF-hand_7"/>
    <property type="match status" value="1"/>
</dbReference>
<dbReference type="Gene3D" id="1.10.287.70">
    <property type="match status" value="1"/>
</dbReference>
<dbReference type="EMBL" id="LSRX01000176">
    <property type="protein sequence ID" value="OLQ05738.1"/>
    <property type="molecule type" value="Genomic_DNA"/>
</dbReference>
<dbReference type="Gene3D" id="1.20.120.350">
    <property type="entry name" value="Voltage-gated potassium channels. Chain C"/>
    <property type="match status" value="1"/>
</dbReference>
<dbReference type="InterPro" id="IPR013103">
    <property type="entry name" value="RVT_2"/>
</dbReference>
<keyword evidence="3" id="KW-0106">Calcium</keyword>
<feature type="domain" description="RRM" evidence="9">
    <location>
        <begin position="27"/>
        <end position="118"/>
    </location>
</feature>
<dbReference type="SUPFAM" id="SSF54928">
    <property type="entry name" value="RNA-binding domain, RBD"/>
    <property type="match status" value="1"/>
</dbReference>
<dbReference type="PANTHER" id="PTHR11439:SF467">
    <property type="entry name" value="INTEGRASE CATALYTIC DOMAIN-CONTAINING PROTEIN"/>
    <property type="match status" value="1"/>
</dbReference>
<evidence type="ECO:0000256" key="3">
    <source>
        <dbReference type="ARBA" id="ARBA00022837"/>
    </source>
</evidence>
<evidence type="ECO:0000256" key="7">
    <source>
        <dbReference type="SAM" id="MobiDB-lite"/>
    </source>
</evidence>
<evidence type="ECO:0000256" key="1">
    <source>
        <dbReference type="ARBA" id="ARBA00004141"/>
    </source>
</evidence>
<feature type="region of interest" description="Disordered" evidence="7">
    <location>
        <begin position="117"/>
        <end position="151"/>
    </location>
</feature>
<gene>
    <name evidence="11" type="ORF">AK812_SmicGene10993</name>
</gene>
<dbReference type="SMART" id="SM00360">
    <property type="entry name" value="RRM"/>
    <property type="match status" value="1"/>
</dbReference>
<evidence type="ECO:0000259" key="9">
    <source>
        <dbReference type="PROSITE" id="PS50102"/>
    </source>
</evidence>
<sequence>MIELHPQWTCCAKSSLPEALSTMAQDRKVFVGGVPQDLNQDDLYAIFSEHAGVKKAWLQKCRTTDESGNGANGPQNHRGFGFVIFHDALAIDELLGSAPSRFIVLRNGTKLEVKRALSSNKMSSPQADVGDSANRARAQPPLHMSGPPRVLPSNIARNARTPIQADWGTRLPNNETILRQLSLMHGAGYPLQPQGQTSPLTSPLTSAPAYAAPTSATTVPQIRAPAARPDGRNVPLRNAIMQFYEAHRPEKLTERDFIDFICNVYEGREAELDEALRLKYGTGLQLPQLSPSMQSMTDPGRMPLSDTYASLQEAWLPPGSALQQQQLQQHLQQIQQRMPLPSPWLTPSTPDVYSIGSSHTSGGQHNTLFSDTEEGPDLSWIDQIVGEDGLEVSDEVVRAIIEKSSTKHRTELMQANYTATLGKEMLTLHAPDGKNLPVEREGSLLFLKPEILPFVKQDFELVCVAFHENFSAEAESTVYHKRPRKTLFVPSGTSDRPVALNKLAQERMTYVVDAQGNEKELVDNWVTSDEPTRALGYFWKGRTEFKLTTPPSQRPPARLLQKRSLLTPPAQEVPQTSSPAERASVSRAPVATESFRPETSLYPKRSDLQKSLREASDGNQASVRRFVTSQLQEPDPSTGLPYEHDFWLDTPLMWIRFHFVPRSTLFVPTEEELQGGPDAMQLGRERMTCLCTSDGDQWREDTWDFESEVSKRDVGFTFTGATCFAKPEEEISDPLPVPEVGEDTVARAPKTLRAPRAPTEQEREEHNLTHLPFRSWCHICVQAKSRQNHSKKLRMKQPVLQCDYSFMSDKGSDTQVTLLNARDVITGMSTSVVVPNKGHSVYAEAELRRFVLDIGRTFGILQCDPEPALKAVAESVTSEIGGLSLRNSPVEWKQAQGAVGQAQALLYSQVRALRLDFAERYDCEVPVTSPLFPWLVKHAQFLLNNFSVRTDGQTPYERRWDRKYTSAVCRFGEVVLFRLPGRVPKAEPAWEHALWLGRETTSDMHVVGNANGVFKTRSVRRLPAENQVSKELLESLKATPWDPRGRQEESANFILPAPQPESSDAVADAQGAQVASDTSGTKRGAETPLEEEPPQLRVRMEPAQGEKRELSADISSSSTKLQRISALVEDVVVDTSCVASVTTRDGLEVPVEVNVDRKEELQALRAAEPVVWYDTEFDKEQELLGMQKERESLEHFEVFEEKLVSECSEEQLRNAISTKWVKRPKGDGVRCRLCVRGFDQVIEDPDDTFASTPSLATLKLLLTLACTYNWFVLAGDVSTAFLHALLNDDVFVIPPGEFYPNGGVLWKLRRAMYGLKQSPKAWQLHFASVMADLGFKRLKSDANLYFHPEYKVYLLCYVDDVLLFGAKAPCEHLFAKLQDHLLLRKEGTLQPGESINFLGRCITRREDSIEVSMPTSYVDKILEEYDLLQCKASPVPGNESLRKKIEAEEPLSAVEHRKYRRIVGQLLWLSSIRPDIQYAVKELSRGLTSPTEDHQAKVKMLLRYLAGSKACVLTLRPRVKLRPEMSSLDVVAYVDSDWAGCVQTRKSTSGVSVFFNGCLIASQSRTQQTIATSSGEAELYSIGLGTSECLFLKSLLIEMNITSRVNIRVFTDSSAGKSMSTRFGASKKTRHVELRFLFMQELVQQGILQVKKDFMAAAAPLGCDFVPSLRCAMDSAWVYFGLFSGNFDGIRFLHGWFANFTPDYFLLYGNFGDLSLFRNFVFEMAPKAALLGLHSSALPAPSTSEEAEVTRDFRNFVEQHQFYVPNVNFARDEHPLRVQTRSLPAEVWLELRYSSSHFEAVCGLHPQDFVRLLRAADYLRVHFYGVEAARLLGRGREHLNWSHFAGMSYFSVDNVCYTHFKDVGDFLESLRQGRQVSKLLLPDTSEFRWIYAALGLRPGTDTPVVKALQGTMLFPELFARSTSYVANETDFYLNFKASFLAPNFTDNYGQEPSVRLWFCTSLNLLLTLLARSNGLPLRLTNALQPFSEDMLNFCFCPRSALWLACFGLQLLLEAAPAVAAPILQGGIGLLSFRMRSSEVLNLIESGDFRCWNRRYIDFFVNVPSKDFTVPPHCMTSLALIRLPANFQHFFDLAWSKTSHGYNRYMHVPVRTSDFARFENTSPEDHWISSRLVSLRRMPDLVILAGTLSLSLFLSLSTSRRCKQHPGLLKVGLESVIQLPSSRETWGICAPAREEEKLYLDHFHLSLEQGVAIQAFLLLSTGELAGGTSLSGCGFVISTFYSFGGVSIGLLMSVIVVLVVLHLVFLGSGSEAGLALAGLLSQDGFSDGFVGYKDSFGNAGSSQLQSVFHDMSACQAMAELMTALIRAAWTIFCAGAFRHACWNGGDGLAASRRPLRVSASLFSAKSVSAIAVSDRGTLQASSMEEPGAMAESVSRGDHNLEFLEIVKLEFRQLREQLVDHVCREVREFMNSKHDGHGPLHVRHEQHLQVLPLPTDGTASAESCKRFNRSDCSETSSEQAPEIPEEGSDWLYRPGKAFAPSRMLKKIGEDDMIKRTSSFGGLITLKRRFSGQAFEQPLWDEGSKRFVKDLSHHSHHPLRNAGTAFPSVPDVPNVPAPALEVEPAMGALEEESEEAPAKTETEHMETETIQAFQSKTAIASPSRTSGPSGLDKVFSFQRHSSVEFGFRESVLQRLAWRVVSNMVFESTSMFMLIANSIAIGIQTDYVASNMVSTVPAYLRALDIVFCIFFALELSVRLAAFGRRFFTMTGCGWNVLDLILVSSQVAEEILFAVAMHTGGGTVQYNTEMMRIVRILRAIKVVRLVGAVRFAQDLQLLINCLFLSLKQFLWSALLLLLAIYVVAIYITQAATAYRLENSESQHDSASQQEKMTKWWGSMPQSVLSLFQGVTGGVDWHEIADPLIIGISPWFGLLFIVFMAFCILALLNVITGTFVETMSQQAKDLKLRNRVLQARRLFCEIDLDGSGFISPEEIVDHTSNPAVQEFFESIDVHPSEAHRLLEVIDIDGNGKINFEEFLEASMRLNGAARSSDLILLAREMKRFHASQLKYLSDLKSTLLTLRPALM</sequence>
<dbReference type="InterPro" id="IPR002048">
    <property type="entry name" value="EF_hand_dom"/>
</dbReference>
<dbReference type="Proteomes" id="UP000186817">
    <property type="component" value="Unassembled WGS sequence"/>
</dbReference>
<dbReference type="SMART" id="SM00054">
    <property type="entry name" value="EFh"/>
    <property type="match status" value="2"/>
</dbReference>
<dbReference type="PROSITE" id="PS50102">
    <property type="entry name" value="RRM"/>
    <property type="match status" value="1"/>
</dbReference>
<feature type="region of interest" description="Disordered" evidence="7">
    <location>
        <begin position="566"/>
        <end position="620"/>
    </location>
</feature>
<dbReference type="InterPro" id="IPR018247">
    <property type="entry name" value="EF_Hand_1_Ca_BS"/>
</dbReference>
<dbReference type="InterPro" id="IPR035979">
    <property type="entry name" value="RBD_domain_sf"/>
</dbReference>
<dbReference type="GO" id="GO:0005509">
    <property type="term" value="F:calcium ion binding"/>
    <property type="evidence" value="ECO:0007669"/>
    <property type="project" value="InterPro"/>
</dbReference>
<feature type="domain" description="EF-hand" evidence="10">
    <location>
        <begin position="2967"/>
        <end position="3002"/>
    </location>
</feature>
<comment type="caution">
    <text evidence="11">The sequence shown here is derived from an EMBL/GenBank/DDBJ whole genome shotgun (WGS) entry which is preliminary data.</text>
</comment>
<dbReference type="GO" id="GO:0005216">
    <property type="term" value="F:monoatomic ion channel activity"/>
    <property type="evidence" value="ECO:0007669"/>
    <property type="project" value="InterPro"/>
</dbReference>
<dbReference type="CDD" id="cd00051">
    <property type="entry name" value="EFh"/>
    <property type="match status" value="1"/>
</dbReference>
<protein>
    <submittedName>
        <fullName evidence="11">Retrovirus-related Pol polyprotein from transposon TNT 1-94</fullName>
    </submittedName>
</protein>
<organism evidence="11 12">
    <name type="scientific">Symbiodinium microadriaticum</name>
    <name type="common">Dinoflagellate</name>
    <name type="synonym">Zooxanthella microadriatica</name>
    <dbReference type="NCBI Taxonomy" id="2951"/>
    <lineage>
        <taxon>Eukaryota</taxon>
        <taxon>Sar</taxon>
        <taxon>Alveolata</taxon>
        <taxon>Dinophyceae</taxon>
        <taxon>Suessiales</taxon>
        <taxon>Symbiodiniaceae</taxon>
        <taxon>Symbiodinium</taxon>
    </lineage>
</organism>
<feature type="transmembrane region" description="Helical" evidence="8">
    <location>
        <begin position="2660"/>
        <end position="2679"/>
    </location>
</feature>
<dbReference type="PROSITE" id="PS00018">
    <property type="entry name" value="EF_HAND_1"/>
    <property type="match status" value="2"/>
</dbReference>
<dbReference type="PROSITE" id="PS50222">
    <property type="entry name" value="EF_HAND_2"/>
    <property type="match status" value="2"/>
</dbReference>
<dbReference type="InterPro" id="IPR027359">
    <property type="entry name" value="Volt_channel_dom_sf"/>
</dbReference>
<dbReference type="InterPro" id="IPR043502">
    <property type="entry name" value="DNA/RNA_pol_sf"/>
</dbReference>
<dbReference type="InterPro" id="IPR012677">
    <property type="entry name" value="Nucleotide-bd_a/b_plait_sf"/>
</dbReference>
<feature type="compositionally biased region" description="Low complexity" evidence="7">
    <location>
        <begin position="1062"/>
        <end position="1077"/>
    </location>
</feature>
<evidence type="ECO:0000313" key="12">
    <source>
        <dbReference type="Proteomes" id="UP000186817"/>
    </source>
</evidence>
<feature type="transmembrane region" description="Helical" evidence="8">
    <location>
        <begin position="2804"/>
        <end position="2822"/>
    </location>
</feature>
<dbReference type="Gene3D" id="1.10.238.10">
    <property type="entry name" value="EF-hand"/>
    <property type="match status" value="1"/>
</dbReference>
<feature type="region of interest" description="Disordered" evidence="7">
    <location>
        <begin position="1056"/>
        <end position="1094"/>
    </location>
</feature>
<dbReference type="PANTHER" id="PTHR11439">
    <property type="entry name" value="GAG-POL-RELATED RETROTRANSPOSON"/>
    <property type="match status" value="1"/>
</dbReference>